<dbReference type="KEGG" id="llp:GH975_06760"/>
<evidence type="ECO:0000256" key="1">
    <source>
        <dbReference type="ARBA" id="ARBA00005695"/>
    </source>
</evidence>
<comment type="similarity">
    <text evidence="1">Belongs to the bacterial solute-binding protein 5 family.</text>
</comment>
<dbReference type="Gene3D" id="3.40.190.10">
    <property type="entry name" value="Periplasmic binding protein-like II"/>
    <property type="match status" value="1"/>
</dbReference>
<dbReference type="PANTHER" id="PTHR30290:SF9">
    <property type="entry name" value="OLIGOPEPTIDE-BINDING PROTEIN APPA"/>
    <property type="match status" value="1"/>
</dbReference>
<dbReference type="CDD" id="cd08497">
    <property type="entry name" value="MbnE-like"/>
    <property type="match status" value="1"/>
</dbReference>
<accession>A0A5Q2QEK3</accession>
<gene>
    <name evidence="6" type="ORF">GH975_06760</name>
</gene>
<dbReference type="Gene3D" id="3.10.105.10">
    <property type="entry name" value="Dipeptide-binding Protein, Domain 3"/>
    <property type="match status" value="1"/>
</dbReference>
<protein>
    <submittedName>
        <fullName evidence="6">ABC transporter substrate-binding protein</fullName>
    </submittedName>
</protein>
<keyword evidence="3 4" id="KW-0732">Signal</keyword>
<dbReference type="PIRSF" id="PIRSF002741">
    <property type="entry name" value="MppA"/>
    <property type="match status" value="1"/>
</dbReference>
<dbReference type="InterPro" id="IPR030678">
    <property type="entry name" value="Peptide/Ni-bd"/>
</dbReference>
<organism evidence="6 7">
    <name type="scientific">Litorivicinus lipolyticus</name>
    <dbReference type="NCBI Taxonomy" id="418701"/>
    <lineage>
        <taxon>Bacteria</taxon>
        <taxon>Pseudomonadati</taxon>
        <taxon>Pseudomonadota</taxon>
        <taxon>Gammaproteobacteria</taxon>
        <taxon>Oceanospirillales</taxon>
        <taxon>Litorivicinaceae</taxon>
        <taxon>Litorivicinus</taxon>
    </lineage>
</organism>
<evidence type="ECO:0000313" key="7">
    <source>
        <dbReference type="Proteomes" id="UP000388235"/>
    </source>
</evidence>
<dbReference type="EMBL" id="CP045871">
    <property type="protein sequence ID" value="QGG80290.1"/>
    <property type="molecule type" value="Genomic_DNA"/>
</dbReference>
<dbReference type="AlphaFoldDB" id="A0A5Q2QEK3"/>
<keyword evidence="7" id="KW-1185">Reference proteome</keyword>
<dbReference type="GO" id="GO:0030288">
    <property type="term" value="C:outer membrane-bounded periplasmic space"/>
    <property type="evidence" value="ECO:0007669"/>
    <property type="project" value="UniProtKB-ARBA"/>
</dbReference>
<evidence type="ECO:0000256" key="4">
    <source>
        <dbReference type="SAM" id="SignalP"/>
    </source>
</evidence>
<dbReference type="GO" id="GO:1904680">
    <property type="term" value="F:peptide transmembrane transporter activity"/>
    <property type="evidence" value="ECO:0007669"/>
    <property type="project" value="TreeGrafter"/>
</dbReference>
<sequence length="615" mass="69797">MRSALTTLVAGLLLQPAMALTLSYDALGLNALPDGLVWEQGDPGQTFGSSEATRGGTYRATIPSYPLTLRTVGPDSNGATRGIVLDNQYALTSLHPNSETIVPVLADSWAYDDDGKTVYFKLRPEVRWSDGQPVTADDYVFAIEFMRSEFIVAPWYNNYYSEQITDVRKYDDHTIAVTAGVKKPKVDLQLSVGISPRAQHFHNLTESWVTDNNWVIEPNTGPYQLTQESVRRGKGKYLELERKSDWWGDALPQFANRFNVNKVRYTVIRDPNIAYRTFEKGDLDTFGLVLPELWHQKATGPLYDHGYIHRLKAYDDTRQPSYGMFMNQGHPLLGDRDIRLGIHHSMNLDKMIEQVLRGDYERLPQHYTGYGDYSDNSISYRPFDLGLADEYFSRAGFVERGGDGIRVNPEGTRLSFEVSYGTPAHTDRLVVLKEEAKKAGLELELKLLDSQNAFKLLLEKRHQIGWSGWSTGFRPAYREHYHSDNANKPQNNNITNMAVPAIDALIDQYRIEENVDTKKSLSKQIQGLLYEQAAYIPTYMVPYTRLGYWRWMKLPADNFSTKTGSGLFSLFDSVAGGLFWLDTGLKRETRSALKDDAVFEPVLIIDETWKPNFGG</sequence>
<keyword evidence="2" id="KW-0813">Transport</keyword>
<evidence type="ECO:0000313" key="6">
    <source>
        <dbReference type="EMBL" id="QGG80290.1"/>
    </source>
</evidence>
<evidence type="ECO:0000259" key="5">
    <source>
        <dbReference type="Pfam" id="PF00496"/>
    </source>
</evidence>
<dbReference type="GO" id="GO:0015833">
    <property type="term" value="P:peptide transport"/>
    <property type="evidence" value="ECO:0007669"/>
    <property type="project" value="TreeGrafter"/>
</dbReference>
<dbReference type="Proteomes" id="UP000388235">
    <property type="component" value="Chromosome"/>
</dbReference>
<reference evidence="6 7" key="1">
    <citation type="submission" date="2019-11" db="EMBL/GenBank/DDBJ databases">
        <authorList>
            <person name="Khan S.A."/>
            <person name="Jeon C.O."/>
            <person name="Chun B.H."/>
        </authorList>
    </citation>
    <scope>NUCLEOTIDE SEQUENCE [LARGE SCALE GENOMIC DNA]</scope>
    <source>
        <strain evidence="6 7">IMCC 1097</strain>
    </source>
</reference>
<dbReference type="InterPro" id="IPR039424">
    <property type="entry name" value="SBP_5"/>
</dbReference>
<dbReference type="RefSeq" id="WP_153713794.1">
    <property type="nucleotide sequence ID" value="NZ_CP045871.1"/>
</dbReference>
<dbReference type="Pfam" id="PF00496">
    <property type="entry name" value="SBP_bac_5"/>
    <property type="match status" value="1"/>
</dbReference>
<feature type="domain" description="Solute-binding protein family 5" evidence="5">
    <location>
        <begin position="100"/>
        <end position="476"/>
    </location>
</feature>
<name>A0A5Q2QEK3_9GAMM</name>
<dbReference type="OrthoDB" id="9803988at2"/>
<dbReference type="GO" id="GO:0043190">
    <property type="term" value="C:ATP-binding cassette (ABC) transporter complex"/>
    <property type="evidence" value="ECO:0007669"/>
    <property type="project" value="InterPro"/>
</dbReference>
<dbReference type="InterPro" id="IPR000914">
    <property type="entry name" value="SBP_5_dom"/>
</dbReference>
<dbReference type="PANTHER" id="PTHR30290">
    <property type="entry name" value="PERIPLASMIC BINDING COMPONENT OF ABC TRANSPORTER"/>
    <property type="match status" value="1"/>
</dbReference>
<evidence type="ECO:0000256" key="2">
    <source>
        <dbReference type="ARBA" id="ARBA00022448"/>
    </source>
</evidence>
<feature type="chain" id="PRO_5024323069" evidence="4">
    <location>
        <begin position="20"/>
        <end position="615"/>
    </location>
</feature>
<dbReference type="SUPFAM" id="SSF53850">
    <property type="entry name" value="Periplasmic binding protein-like II"/>
    <property type="match status" value="1"/>
</dbReference>
<feature type="signal peptide" evidence="4">
    <location>
        <begin position="1"/>
        <end position="19"/>
    </location>
</feature>
<proteinExistence type="inferred from homology"/>
<evidence type="ECO:0000256" key="3">
    <source>
        <dbReference type="ARBA" id="ARBA00022729"/>
    </source>
</evidence>